<evidence type="ECO:0000256" key="4">
    <source>
        <dbReference type="ARBA" id="ARBA00022989"/>
    </source>
</evidence>
<dbReference type="EMBL" id="CP049933">
    <property type="protein sequence ID" value="QIM18328.1"/>
    <property type="molecule type" value="Genomic_DNA"/>
</dbReference>
<evidence type="ECO:0000256" key="2">
    <source>
        <dbReference type="ARBA" id="ARBA00022618"/>
    </source>
</evidence>
<evidence type="ECO:0000313" key="11">
    <source>
        <dbReference type="Proteomes" id="UP000503441"/>
    </source>
</evidence>
<dbReference type="Proteomes" id="UP000503441">
    <property type="component" value="Chromosome"/>
</dbReference>
<dbReference type="PANTHER" id="PTHR37820">
    <property type="entry name" value="CELL DIVISION PROTEIN DIVIB"/>
    <property type="match status" value="1"/>
</dbReference>
<reference evidence="10 11" key="1">
    <citation type="submission" date="2020-03" db="EMBL/GenBank/DDBJ databases">
        <title>Leucobacter sp. nov., isolated from beetles.</title>
        <authorList>
            <person name="Hyun D.-W."/>
            <person name="Bae J.-W."/>
        </authorList>
    </citation>
    <scope>NUCLEOTIDE SEQUENCE [LARGE SCALE GENOMIC DNA]</scope>
    <source>
        <strain evidence="10 11">HDW9A</strain>
    </source>
</reference>
<evidence type="ECO:0000259" key="8">
    <source>
        <dbReference type="Pfam" id="PF03799"/>
    </source>
</evidence>
<dbReference type="PANTHER" id="PTHR37820:SF1">
    <property type="entry name" value="CELL DIVISION PROTEIN FTSQ"/>
    <property type="match status" value="1"/>
</dbReference>
<organism evidence="10 11">
    <name type="scientific">Leucobacter coleopterorum</name>
    <dbReference type="NCBI Taxonomy" id="2714933"/>
    <lineage>
        <taxon>Bacteria</taxon>
        <taxon>Bacillati</taxon>
        <taxon>Actinomycetota</taxon>
        <taxon>Actinomycetes</taxon>
        <taxon>Micrococcales</taxon>
        <taxon>Microbacteriaceae</taxon>
        <taxon>Leucobacter</taxon>
    </lineage>
</organism>
<accession>A0ABX6JVK5</accession>
<evidence type="ECO:0000313" key="10">
    <source>
        <dbReference type="EMBL" id="QIM18328.1"/>
    </source>
</evidence>
<feature type="compositionally biased region" description="Basic and acidic residues" evidence="6">
    <location>
        <begin position="66"/>
        <end position="75"/>
    </location>
</feature>
<gene>
    <name evidence="10" type="ORF">G7066_06110</name>
</gene>
<dbReference type="Pfam" id="PF08478">
    <property type="entry name" value="POTRA_1"/>
    <property type="match status" value="1"/>
</dbReference>
<feature type="transmembrane region" description="Helical" evidence="7">
    <location>
        <begin position="109"/>
        <end position="133"/>
    </location>
</feature>
<evidence type="ECO:0000256" key="3">
    <source>
        <dbReference type="ARBA" id="ARBA00022692"/>
    </source>
</evidence>
<dbReference type="InterPro" id="IPR013685">
    <property type="entry name" value="POTRA_FtsQ_type"/>
</dbReference>
<feature type="compositionally biased region" description="Acidic residues" evidence="6">
    <location>
        <begin position="15"/>
        <end position="31"/>
    </location>
</feature>
<dbReference type="InterPro" id="IPR050487">
    <property type="entry name" value="FtsQ_DivIB"/>
</dbReference>
<name>A0ABX6JVK5_9MICO</name>
<feature type="compositionally biased region" description="Basic and acidic residues" evidence="6">
    <location>
        <begin position="1"/>
        <end position="14"/>
    </location>
</feature>
<keyword evidence="2" id="KW-0132">Cell division</keyword>
<dbReference type="InterPro" id="IPR005548">
    <property type="entry name" value="Cell_div_FtsQ/DivIB_C"/>
</dbReference>
<dbReference type="Pfam" id="PF03799">
    <property type="entry name" value="FtsQ_DivIB_C"/>
    <property type="match status" value="1"/>
</dbReference>
<keyword evidence="1" id="KW-1003">Cell membrane</keyword>
<evidence type="ECO:0000259" key="9">
    <source>
        <dbReference type="Pfam" id="PF08478"/>
    </source>
</evidence>
<feature type="domain" description="Cell division protein FtsQ/DivIB C-terminal" evidence="8">
    <location>
        <begin position="208"/>
        <end position="290"/>
    </location>
</feature>
<feature type="region of interest" description="Disordered" evidence="6">
    <location>
        <begin position="1"/>
        <end position="75"/>
    </location>
</feature>
<proteinExistence type="predicted"/>
<keyword evidence="5" id="KW-0131">Cell cycle</keyword>
<keyword evidence="4 7" id="KW-1133">Transmembrane helix</keyword>
<evidence type="ECO:0000256" key="5">
    <source>
        <dbReference type="ARBA" id="ARBA00023306"/>
    </source>
</evidence>
<evidence type="ECO:0000256" key="1">
    <source>
        <dbReference type="ARBA" id="ARBA00022475"/>
    </source>
</evidence>
<keyword evidence="7" id="KW-0472">Membrane</keyword>
<evidence type="ECO:0000256" key="7">
    <source>
        <dbReference type="SAM" id="Phobius"/>
    </source>
</evidence>
<keyword evidence="11" id="KW-1185">Reference proteome</keyword>
<dbReference type="RefSeq" id="WP_166329809.1">
    <property type="nucleotide sequence ID" value="NZ_CP049933.1"/>
</dbReference>
<protein>
    <submittedName>
        <fullName evidence="10">FtsQ-type POTRA domain-containing protein</fullName>
    </submittedName>
</protein>
<keyword evidence="3 7" id="KW-0812">Transmembrane</keyword>
<sequence length="354" mass="38894">MKRPGGFDRMPDRQEPDEELTASESESDENTAPDHSRRLRGVLSRFQAEHSSDLESAPVRASEPVYRAEPDPVAEAERQLREAARRAKAQRRRESRRFSAHTRRRRRNWLIALGTVIALALFVAVGVFTPLMAVRQVQIEGASSVKVEDLKKALSEFEGVPLALVQDSAIRDALEPFPGIERYSMEVIPPSTLKVRIEERVPVLSIEKGGTFQLYDAAGVMLGTAEAPPAGVPLASGPASDKKSKAFAASARVLRDMPAELRAQVVSITASSGQDVTLKLASGVEVMWATPSSRRRKPSCSPRCWVPSGIARSHASMFRQLKLPSSSSFGVSPRVLRPWDIPWCPGNVYGDTNF</sequence>
<feature type="domain" description="POTRA" evidence="9">
    <location>
        <begin position="133"/>
        <end position="200"/>
    </location>
</feature>
<dbReference type="Gene3D" id="3.10.20.310">
    <property type="entry name" value="membrane protein fhac"/>
    <property type="match status" value="1"/>
</dbReference>
<evidence type="ECO:0000256" key="6">
    <source>
        <dbReference type="SAM" id="MobiDB-lite"/>
    </source>
</evidence>